<comment type="similarity">
    <text evidence="1 2">Belongs to the enoyl-CoA hydratase/isomerase family.</text>
</comment>
<proteinExistence type="inferred from homology"/>
<gene>
    <name evidence="3" type="ORF">JF922_24905</name>
</gene>
<organism evidence="3 4">
    <name type="scientific">Candidatus Nephthysia bennettiae</name>
    <dbReference type="NCBI Taxonomy" id="3127016"/>
    <lineage>
        <taxon>Bacteria</taxon>
        <taxon>Bacillati</taxon>
        <taxon>Candidatus Dormiibacterota</taxon>
        <taxon>Candidatus Dormibacteria</taxon>
        <taxon>Candidatus Dormibacterales</taxon>
        <taxon>Candidatus Dormibacteraceae</taxon>
        <taxon>Candidatus Nephthysia</taxon>
    </lineage>
</organism>
<dbReference type="Gene3D" id="1.10.12.10">
    <property type="entry name" value="Lyase 2-enoyl-coa Hydratase, Chain A, domain 2"/>
    <property type="match status" value="1"/>
</dbReference>
<sequence length="269" mass="29241">MADSSALVLLDKHEGIATLTLNRPEKLNALTGAMIVELVERLDEVRADYSVRSVVLTGAGRAFCAGDDLGHEERFKFGYPDLQTRLKVGYPSAVLQLLSLRKPVVGMVRGYAVGAGMDVALACDFRVAEEQTRMAAIFVKRGMGGGCSYLLPRFVGLGKATELLLLGDNITMPEALALNLVTRVVSEPELESSTYELAGRLAKGPTGSYGSIKNARNQGLGCDPVKGLEYQIMANVELMFYKDAREGPKSFAEGRDPEFTGEWVDLQYH</sequence>
<dbReference type="Gene3D" id="3.90.226.10">
    <property type="entry name" value="2-enoyl-CoA Hydratase, Chain A, domain 1"/>
    <property type="match status" value="1"/>
</dbReference>
<dbReference type="EMBL" id="JAEKNR010000240">
    <property type="protein sequence ID" value="MBJ7601300.1"/>
    <property type="molecule type" value="Genomic_DNA"/>
</dbReference>
<dbReference type="InterPro" id="IPR001753">
    <property type="entry name" value="Enoyl-CoA_hydra/iso"/>
</dbReference>
<name>A0A934KAI7_9BACT</name>
<reference evidence="3" key="1">
    <citation type="submission" date="2020-10" db="EMBL/GenBank/DDBJ databases">
        <title>Ca. Dormibacterota MAGs.</title>
        <authorList>
            <person name="Montgomery K."/>
        </authorList>
    </citation>
    <scope>NUCLEOTIDE SEQUENCE [LARGE SCALE GENOMIC DNA]</scope>
    <source>
        <strain evidence="3">SC8812_S17_10</strain>
    </source>
</reference>
<protein>
    <submittedName>
        <fullName evidence="3">Enoyl-CoA hydratase/isomerase family protein</fullName>
    </submittedName>
</protein>
<evidence type="ECO:0000313" key="4">
    <source>
        <dbReference type="Proteomes" id="UP000612893"/>
    </source>
</evidence>
<dbReference type="SUPFAM" id="SSF52096">
    <property type="entry name" value="ClpP/crotonase"/>
    <property type="match status" value="1"/>
</dbReference>
<dbReference type="PROSITE" id="PS00166">
    <property type="entry name" value="ENOYL_COA_HYDRATASE"/>
    <property type="match status" value="1"/>
</dbReference>
<dbReference type="GO" id="GO:0003824">
    <property type="term" value="F:catalytic activity"/>
    <property type="evidence" value="ECO:0007669"/>
    <property type="project" value="InterPro"/>
</dbReference>
<dbReference type="InterPro" id="IPR018376">
    <property type="entry name" value="Enoyl-CoA_hyd/isom_CS"/>
</dbReference>
<accession>A0A934KAI7</accession>
<evidence type="ECO:0000256" key="1">
    <source>
        <dbReference type="ARBA" id="ARBA00005254"/>
    </source>
</evidence>
<dbReference type="Proteomes" id="UP000612893">
    <property type="component" value="Unassembled WGS sequence"/>
</dbReference>
<dbReference type="InterPro" id="IPR029045">
    <property type="entry name" value="ClpP/crotonase-like_dom_sf"/>
</dbReference>
<dbReference type="PANTHER" id="PTHR43802">
    <property type="entry name" value="ENOYL-COA HYDRATASE"/>
    <property type="match status" value="1"/>
</dbReference>
<dbReference type="AlphaFoldDB" id="A0A934KAI7"/>
<dbReference type="CDD" id="cd06558">
    <property type="entry name" value="crotonase-like"/>
    <property type="match status" value="1"/>
</dbReference>
<keyword evidence="4" id="KW-1185">Reference proteome</keyword>
<dbReference type="RefSeq" id="WP_338205490.1">
    <property type="nucleotide sequence ID" value="NZ_JAEKNR010000240.1"/>
</dbReference>
<comment type="caution">
    <text evidence="3">The sequence shown here is derived from an EMBL/GenBank/DDBJ whole genome shotgun (WGS) entry which is preliminary data.</text>
</comment>
<evidence type="ECO:0000313" key="3">
    <source>
        <dbReference type="EMBL" id="MBJ7601300.1"/>
    </source>
</evidence>
<dbReference type="Pfam" id="PF00378">
    <property type="entry name" value="ECH_1"/>
    <property type="match status" value="1"/>
</dbReference>
<dbReference type="InterPro" id="IPR014748">
    <property type="entry name" value="Enoyl-CoA_hydra_C"/>
</dbReference>
<dbReference type="PANTHER" id="PTHR43802:SF1">
    <property type="entry name" value="IP11341P-RELATED"/>
    <property type="match status" value="1"/>
</dbReference>
<evidence type="ECO:0000256" key="2">
    <source>
        <dbReference type="RuleBase" id="RU003707"/>
    </source>
</evidence>